<evidence type="ECO:0000313" key="2">
    <source>
        <dbReference type="Proteomes" id="UP000050795"/>
    </source>
</evidence>
<dbReference type="InterPro" id="IPR000477">
    <property type="entry name" value="RT_dom"/>
</dbReference>
<organism evidence="2 3">
    <name type="scientific">Trichobilharzia regenti</name>
    <name type="common">Nasal bird schistosome</name>
    <dbReference type="NCBI Taxonomy" id="157069"/>
    <lineage>
        <taxon>Eukaryota</taxon>
        <taxon>Metazoa</taxon>
        <taxon>Spiralia</taxon>
        <taxon>Lophotrochozoa</taxon>
        <taxon>Platyhelminthes</taxon>
        <taxon>Trematoda</taxon>
        <taxon>Digenea</taxon>
        <taxon>Strigeidida</taxon>
        <taxon>Schistosomatoidea</taxon>
        <taxon>Schistosomatidae</taxon>
        <taxon>Trichobilharzia</taxon>
    </lineage>
</organism>
<reference evidence="3" key="2">
    <citation type="submission" date="2023-11" db="UniProtKB">
        <authorList>
            <consortium name="WormBaseParasite"/>
        </authorList>
    </citation>
    <scope>IDENTIFICATION</scope>
</reference>
<proteinExistence type="predicted"/>
<keyword evidence="2" id="KW-1185">Reference proteome</keyword>
<dbReference type="PANTHER" id="PTHR33332">
    <property type="entry name" value="REVERSE TRANSCRIPTASE DOMAIN-CONTAINING PROTEIN"/>
    <property type="match status" value="1"/>
</dbReference>
<protein>
    <recommendedName>
        <fullName evidence="1">Reverse transcriptase domain-containing protein</fullName>
    </recommendedName>
</protein>
<dbReference type="AlphaFoldDB" id="A0AA85KJ41"/>
<dbReference type="PROSITE" id="PS50878">
    <property type="entry name" value="RT_POL"/>
    <property type="match status" value="1"/>
</dbReference>
<reference evidence="2" key="1">
    <citation type="submission" date="2022-06" db="EMBL/GenBank/DDBJ databases">
        <authorList>
            <person name="Berger JAMES D."/>
            <person name="Berger JAMES D."/>
        </authorList>
    </citation>
    <scope>NUCLEOTIDE SEQUENCE [LARGE SCALE GENOMIC DNA]</scope>
</reference>
<sequence length="112" mass="12440">MDRRQKVRVNGVLSGWKAVSSGVPQGSVLGPLLFLLYVNESPGTLTSLLFADDIKIWRTVNNNGDRSVLQTDLDNLAQWSSLWSLEMNARKSAVMHLGQKFYTLCSPGDRTT</sequence>
<dbReference type="Pfam" id="PF00078">
    <property type="entry name" value="RVT_1"/>
    <property type="match status" value="1"/>
</dbReference>
<dbReference type="WBParaSite" id="TREG1_81700.1">
    <property type="protein sequence ID" value="TREG1_81700.1"/>
    <property type="gene ID" value="TREG1_81700"/>
</dbReference>
<evidence type="ECO:0000259" key="1">
    <source>
        <dbReference type="PROSITE" id="PS50878"/>
    </source>
</evidence>
<feature type="domain" description="Reverse transcriptase" evidence="1">
    <location>
        <begin position="1"/>
        <end position="112"/>
    </location>
</feature>
<name>A0AA85KJ41_TRIRE</name>
<dbReference type="Proteomes" id="UP000050795">
    <property type="component" value="Unassembled WGS sequence"/>
</dbReference>
<evidence type="ECO:0000313" key="3">
    <source>
        <dbReference type="WBParaSite" id="TREG1_81700.1"/>
    </source>
</evidence>
<accession>A0AA85KJ41</accession>